<accession>A0A5J6VJG9</accession>
<comment type="similarity">
    <text evidence="1">Belongs to the eukaryotic initiation factor 4E family.</text>
</comment>
<proteinExistence type="inferred from homology"/>
<dbReference type="InterPro" id="IPR023398">
    <property type="entry name" value="TIF_eIF4e-like"/>
</dbReference>
<dbReference type="GO" id="GO:0000340">
    <property type="term" value="F:RNA 7-methylguanosine cap binding"/>
    <property type="evidence" value="ECO:0007669"/>
    <property type="project" value="TreeGrafter"/>
</dbReference>
<reference evidence="2" key="1">
    <citation type="journal article" date="2019" name="Philos. Trans. R. Soc. Lond., B, Biol. Sci.">
        <title>Targeted metagenomic recovery of four divergent viruses reveals shared and distinctive characteristics of giant viruses of marine eukaryotes.</title>
        <authorList>
            <person name="Needham D.M."/>
            <person name="Poirier C."/>
            <person name="Hehenberger E."/>
            <person name="Jimenez V."/>
            <person name="Swalwell J.E."/>
            <person name="Santoro A.E."/>
            <person name="Worden A.Z."/>
        </authorList>
    </citation>
    <scope>NUCLEOTIDE SEQUENCE</scope>
    <source>
        <strain evidence="2">OPacV-662</strain>
    </source>
</reference>
<dbReference type="EMBL" id="MN448266">
    <property type="protein sequence ID" value="QFG73581.1"/>
    <property type="molecule type" value="Genomic_DNA"/>
</dbReference>
<keyword evidence="1" id="KW-0694">RNA-binding</keyword>
<dbReference type="Gene3D" id="3.30.760.10">
    <property type="entry name" value="RNA Cap, Translation Initiation Factor Eif4e"/>
    <property type="match status" value="1"/>
</dbReference>
<sequence>MENKLHSKWVLWIHARKDDWSLKGFLRVIEITSIQEYWEFVEALQHSDIILYHIGLMRDGVTPIWEDPQNVNGGCWSFKVDTAHCFELFIKLGIFMVGENIMWIDGENNSDNIMGLCMEPKNNFNYIIQLWNNDRNKCQISYLPQHLIKNSNFGLETLYRSHKPEY</sequence>
<protein>
    <submittedName>
        <fullName evidence="2">Initiation factor 4E</fullName>
    </submittedName>
</protein>
<keyword evidence="1" id="KW-0648">Protein biosynthesis</keyword>
<dbReference type="Pfam" id="PF01652">
    <property type="entry name" value="IF4E"/>
    <property type="match status" value="1"/>
</dbReference>
<organism evidence="2">
    <name type="scientific">Megaviridae environmental sample</name>
    <dbReference type="NCBI Taxonomy" id="1737588"/>
    <lineage>
        <taxon>Viruses</taxon>
        <taxon>Varidnaviria</taxon>
        <taxon>Bamfordvirae</taxon>
        <taxon>Nucleocytoviricota</taxon>
        <taxon>Megaviricetes</taxon>
        <taxon>Imitervirales</taxon>
        <taxon>Mimiviridae</taxon>
        <taxon>environmental samples</taxon>
    </lineage>
</organism>
<dbReference type="SUPFAM" id="SSF55418">
    <property type="entry name" value="eIF4e-like"/>
    <property type="match status" value="1"/>
</dbReference>
<evidence type="ECO:0000256" key="1">
    <source>
        <dbReference type="RuleBase" id="RU004374"/>
    </source>
</evidence>
<keyword evidence="1 2" id="KW-0396">Initiation factor</keyword>
<name>A0A5J6VJG9_9VIRU</name>
<dbReference type="InterPro" id="IPR001040">
    <property type="entry name" value="TIF_eIF_4E"/>
</dbReference>
<dbReference type="PANTHER" id="PTHR11960">
    <property type="entry name" value="EUKARYOTIC TRANSLATION INITIATION FACTOR 4E RELATED"/>
    <property type="match status" value="1"/>
</dbReference>
<evidence type="ECO:0000313" key="2">
    <source>
        <dbReference type="EMBL" id="QFG73581.1"/>
    </source>
</evidence>